<feature type="chain" id="PRO_5020837691" evidence="1">
    <location>
        <begin position="28"/>
        <end position="213"/>
    </location>
</feature>
<proteinExistence type="predicted"/>
<keyword evidence="3" id="KW-1185">Reference proteome</keyword>
<dbReference type="EMBL" id="SMBU01000031">
    <property type="protein sequence ID" value="TCU89943.1"/>
    <property type="molecule type" value="Genomic_DNA"/>
</dbReference>
<protein>
    <submittedName>
        <fullName evidence="2">Uncharacterized protein</fullName>
    </submittedName>
</protein>
<dbReference type="AlphaFoldDB" id="A0A4R3UL06"/>
<reference evidence="2 3" key="1">
    <citation type="submission" date="2019-03" db="EMBL/GenBank/DDBJ databases">
        <title>Genomic Encyclopedia of Type Strains, Phase IV (KMG-IV): sequencing the most valuable type-strain genomes for metagenomic binning, comparative biology and taxonomic classification.</title>
        <authorList>
            <person name="Goeker M."/>
        </authorList>
    </citation>
    <scope>NUCLEOTIDE SEQUENCE [LARGE SCALE GENOMIC DNA]</scope>
    <source>
        <strain evidence="2 3">DSM 654</strain>
    </source>
</reference>
<keyword evidence="1" id="KW-0732">Signal</keyword>
<comment type="caution">
    <text evidence="2">The sequence shown here is derived from an EMBL/GenBank/DDBJ whole genome shotgun (WGS) entry which is preliminary data.</text>
</comment>
<evidence type="ECO:0000256" key="1">
    <source>
        <dbReference type="SAM" id="SignalP"/>
    </source>
</evidence>
<name>A0A4R3UL06_ROSSA</name>
<organism evidence="2 3">
    <name type="scientific">Roseateles saccharophilus</name>
    <name type="common">Pseudomonas saccharophila</name>
    <dbReference type="NCBI Taxonomy" id="304"/>
    <lineage>
        <taxon>Bacteria</taxon>
        <taxon>Pseudomonadati</taxon>
        <taxon>Pseudomonadota</taxon>
        <taxon>Betaproteobacteria</taxon>
        <taxon>Burkholderiales</taxon>
        <taxon>Sphaerotilaceae</taxon>
        <taxon>Roseateles</taxon>
    </lineage>
</organism>
<accession>A0A4R3UL06</accession>
<sequence>MKQRPQMRYALPLAASLLLAAAQPASAQTAPLIGPAKPIAGASQEEWSKRWWRWALSFDDDDSPVTDPDGSQCASGQSGPVWFLAGTYGTARTIRSCHVPAGKTLFFPLVNTLTVEPDDADEPCASLKQRAARATPAPQALVLELNGRRFNGLQAHRQATRRCFHVVEDDDTLAAGNGFYVALGPLKRGRYTLNFGGILPEQSQAVTYTLDVD</sequence>
<evidence type="ECO:0000313" key="3">
    <source>
        <dbReference type="Proteomes" id="UP000295110"/>
    </source>
</evidence>
<gene>
    <name evidence="2" type="ORF">EV671_103148</name>
</gene>
<feature type="signal peptide" evidence="1">
    <location>
        <begin position="1"/>
        <end position="27"/>
    </location>
</feature>
<evidence type="ECO:0000313" key="2">
    <source>
        <dbReference type="EMBL" id="TCU89943.1"/>
    </source>
</evidence>
<dbReference type="Proteomes" id="UP000295110">
    <property type="component" value="Unassembled WGS sequence"/>
</dbReference>